<dbReference type="InterPro" id="IPR001155">
    <property type="entry name" value="OxRdtase_FMN_N"/>
</dbReference>
<dbReference type="GO" id="GO:0016491">
    <property type="term" value="F:oxidoreductase activity"/>
    <property type="evidence" value="ECO:0007669"/>
    <property type="project" value="UniProtKB-KW"/>
</dbReference>
<evidence type="ECO:0000313" key="4">
    <source>
        <dbReference type="EMBL" id="SMC18595.1"/>
    </source>
</evidence>
<dbReference type="RefSeq" id="WP_084113794.1">
    <property type="nucleotide sequence ID" value="NZ_FWXH01000002.1"/>
</dbReference>
<evidence type="ECO:0000259" key="3">
    <source>
        <dbReference type="Pfam" id="PF00724"/>
    </source>
</evidence>
<dbReference type="GO" id="GO:0010181">
    <property type="term" value="F:FMN binding"/>
    <property type="evidence" value="ECO:0007669"/>
    <property type="project" value="InterPro"/>
</dbReference>
<proteinExistence type="predicted"/>
<keyword evidence="2" id="KW-0560">Oxidoreductase</keyword>
<accession>A0A1W1X3W2</accession>
<protein>
    <submittedName>
        <fullName evidence="4">2,4-dienoyl-CoA reductase</fullName>
    </submittedName>
</protein>
<dbReference type="PANTHER" id="PTHR43656:SF2">
    <property type="entry name" value="BINDING OXIDOREDUCTASE, PUTATIVE (AFU_ORTHOLOGUE AFUA_2G08260)-RELATED"/>
    <property type="match status" value="1"/>
</dbReference>
<dbReference type="Proteomes" id="UP000192468">
    <property type="component" value="Unassembled WGS sequence"/>
</dbReference>
<dbReference type="InterPro" id="IPR013785">
    <property type="entry name" value="Aldolase_TIM"/>
</dbReference>
<dbReference type="Pfam" id="PF00724">
    <property type="entry name" value="Oxidored_FMN"/>
    <property type="match status" value="1"/>
</dbReference>
<reference evidence="4 5" key="1">
    <citation type="submission" date="2017-04" db="EMBL/GenBank/DDBJ databases">
        <authorList>
            <person name="Afonso C.L."/>
            <person name="Miller P.J."/>
            <person name="Scott M.A."/>
            <person name="Spackman E."/>
            <person name="Goraichik I."/>
            <person name="Dimitrov K.M."/>
            <person name="Suarez D.L."/>
            <person name="Swayne D.E."/>
        </authorList>
    </citation>
    <scope>NUCLEOTIDE SEQUENCE [LARGE SCALE GENOMIC DNA]</scope>
    <source>
        <strain evidence="4 5">DSM 12555</strain>
    </source>
</reference>
<dbReference type="PANTHER" id="PTHR43656">
    <property type="entry name" value="BINDING OXIDOREDUCTASE, PUTATIVE (AFU_ORTHOLOGUE AFUA_2G08260)-RELATED"/>
    <property type="match status" value="1"/>
</dbReference>
<keyword evidence="5" id="KW-1185">Reference proteome</keyword>
<keyword evidence="1" id="KW-0285">Flavoprotein</keyword>
<dbReference type="CDD" id="cd02803">
    <property type="entry name" value="OYE_like_FMN_family"/>
    <property type="match status" value="1"/>
</dbReference>
<dbReference type="EMBL" id="FWXH01000002">
    <property type="protein sequence ID" value="SMC18595.1"/>
    <property type="molecule type" value="Genomic_DNA"/>
</dbReference>
<evidence type="ECO:0000256" key="1">
    <source>
        <dbReference type="ARBA" id="ARBA00022630"/>
    </source>
</evidence>
<sequence length="406" mass="45220">MKTVFHQTESGENNVFEPFKLAGITFRNRIIRSATFEGVSDENGKPKEQLLKKYEALAKGGVGGIITGFIGVEQQGKASDNMAMINKTENIEAFKKLTKRMHEMGTPIIAQLNHCGGQSKEESAHMQVAAPSKISDYKAREMTKDEILKVIEAFVQGIKNAKEAGFDGVQIHLAHGYLLSEFLSPRMNRRKDEWGGSTENRFRIIKIIFEKARKEVGDYPIIVKVNGYETLKNGLTIEESVKIAKLLEQVGCDGIEVSNGTLKAGLATMRGQVPWKMIIAQNKKLNKMPEFMKNLVGIVAKKAVPQPQPKNLYNLEAAMSIKKAVNIPVILVGGITKLEEIEDLIDNYKFDAISMSRPLIIESDLVNKFKTGRQTQSKCIQCNFCIIAVEKGSLRCYYGNVPVSNF</sequence>
<organism evidence="4 5">
    <name type="scientific">Clostridium acidisoli DSM 12555</name>
    <dbReference type="NCBI Taxonomy" id="1121291"/>
    <lineage>
        <taxon>Bacteria</taxon>
        <taxon>Bacillati</taxon>
        <taxon>Bacillota</taxon>
        <taxon>Clostridia</taxon>
        <taxon>Eubacteriales</taxon>
        <taxon>Clostridiaceae</taxon>
        <taxon>Clostridium</taxon>
    </lineage>
</organism>
<dbReference type="STRING" id="1121291.SAMN02745134_00610"/>
<dbReference type="SUPFAM" id="SSF51395">
    <property type="entry name" value="FMN-linked oxidoreductases"/>
    <property type="match status" value="1"/>
</dbReference>
<evidence type="ECO:0000256" key="2">
    <source>
        <dbReference type="ARBA" id="ARBA00023002"/>
    </source>
</evidence>
<dbReference type="AlphaFoldDB" id="A0A1W1X3W2"/>
<name>A0A1W1X3W2_9CLOT</name>
<dbReference type="Gene3D" id="3.20.20.70">
    <property type="entry name" value="Aldolase class I"/>
    <property type="match status" value="1"/>
</dbReference>
<feature type="domain" description="NADH:flavin oxidoreductase/NADH oxidase N-terminal" evidence="3">
    <location>
        <begin position="15"/>
        <end position="287"/>
    </location>
</feature>
<evidence type="ECO:0000313" key="5">
    <source>
        <dbReference type="Proteomes" id="UP000192468"/>
    </source>
</evidence>
<gene>
    <name evidence="4" type="ORF">SAMN02745134_00610</name>
</gene>
<dbReference type="InterPro" id="IPR051799">
    <property type="entry name" value="NADH_flavin_oxidoreductase"/>
</dbReference>
<dbReference type="OrthoDB" id="9772736at2"/>